<evidence type="ECO:0000259" key="7">
    <source>
        <dbReference type="Pfam" id="PF20877"/>
    </source>
</evidence>
<evidence type="ECO:0000256" key="1">
    <source>
        <dbReference type="ARBA" id="ARBA00004141"/>
    </source>
</evidence>
<dbReference type="EMBL" id="CP119903">
    <property type="protein sequence ID" value="WFD23800.1"/>
    <property type="molecule type" value="Genomic_DNA"/>
</dbReference>
<dbReference type="Pfam" id="PF20877">
    <property type="entry name" value="Anoctamin_N"/>
    <property type="match status" value="1"/>
</dbReference>
<dbReference type="GO" id="GO:0005254">
    <property type="term" value="F:chloride channel activity"/>
    <property type="evidence" value="ECO:0007669"/>
    <property type="project" value="TreeGrafter"/>
</dbReference>
<dbReference type="InterPro" id="IPR007632">
    <property type="entry name" value="Anoctamin"/>
</dbReference>
<feature type="transmembrane region" description="Helical" evidence="5">
    <location>
        <begin position="242"/>
        <end position="260"/>
    </location>
</feature>
<feature type="transmembrane region" description="Helical" evidence="5">
    <location>
        <begin position="313"/>
        <end position="335"/>
    </location>
</feature>
<evidence type="ECO:0000256" key="4">
    <source>
        <dbReference type="ARBA" id="ARBA00023136"/>
    </source>
</evidence>
<dbReference type="Proteomes" id="UP001214415">
    <property type="component" value="Chromosome 4"/>
</dbReference>
<feature type="transmembrane region" description="Helical" evidence="5">
    <location>
        <begin position="399"/>
        <end position="419"/>
    </location>
</feature>
<comment type="subcellular location">
    <subcellularLocation>
        <location evidence="1">Membrane</location>
        <topology evidence="1">Multi-pass membrane protein</topology>
    </subcellularLocation>
</comment>
<feature type="transmembrane region" description="Helical" evidence="5">
    <location>
        <begin position="210"/>
        <end position="236"/>
    </location>
</feature>
<evidence type="ECO:0000256" key="5">
    <source>
        <dbReference type="SAM" id="Phobius"/>
    </source>
</evidence>
<evidence type="ECO:0008006" key="10">
    <source>
        <dbReference type="Google" id="ProtNLM"/>
    </source>
</evidence>
<dbReference type="PANTHER" id="PTHR12308">
    <property type="entry name" value="ANOCTAMIN"/>
    <property type="match status" value="1"/>
</dbReference>
<dbReference type="InterPro" id="IPR049456">
    <property type="entry name" value="Anoctamin_N_fung"/>
</dbReference>
<reference evidence="8" key="1">
    <citation type="submission" date="2023-03" db="EMBL/GenBank/DDBJ databases">
        <title>Mating type loci evolution in Malassezia.</title>
        <authorList>
            <person name="Coelho M.A."/>
        </authorList>
    </citation>
    <scope>NUCLEOTIDE SEQUENCE</scope>
    <source>
        <strain evidence="8">CBS 12830</strain>
    </source>
</reference>
<evidence type="ECO:0000259" key="6">
    <source>
        <dbReference type="Pfam" id="PF04547"/>
    </source>
</evidence>
<keyword evidence="4 5" id="KW-0472">Membrane</keyword>
<evidence type="ECO:0000313" key="8">
    <source>
        <dbReference type="EMBL" id="WFD23800.1"/>
    </source>
</evidence>
<keyword evidence="2 5" id="KW-0812">Transmembrane</keyword>
<accession>A0AAF0J4A1</accession>
<dbReference type="PANTHER" id="PTHR12308:SF73">
    <property type="entry name" value="ANOCTAMIN"/>
    <property type="match status" value="1"/>
</dbReference>
<dbReference type="GO" id="GO:0016020">
    <property type="term" value="C:membrane"/>
    <property type="evidence" value="ECO:0007669"/>
    <property type="project" value="UniProtKB-SubCell"/>
</dbReference>
<evidence type="ECO:0000256" key="2">
    <source>
        <dbReference type="ARBA" id="ARBA00022692"/>
    </source>
</evidence>
<feature type="transmembrane region" description="Helical" evidence="5">
    <location>
        <begin position="355"/>
        <end position="379"/>
    </location>
</feature>
<keyword evidence="9" id="KW-1185">Reference proteome</keyword>
<dbReference type="GO" id="GO:0032541">
    <property type="term" value="C:cortical endoplasmic reticulum"/>
    <property type="evidence" value="ECO:0007669"/>
    <property type="project" value="TreeGrafter"/>
</dbReference>
<feature type="domain" description="Anoctamin alpha-beta plait" evidence="7">
    <location>
        <begin position="16"/>
        <end position="163"/>
    </location>
</feature>
<proteinExistence type="predicted"/>
<keyword evidence="3 5" id="KW-1133">Transmembrane helix</keyword>
<protein>
    <recommendedName>
        <fullName evidence="10">Calcium-activated chloride channel-domain-containing protein</fullName>
    </recommendedName>
</protein>
<name>A0AAF0J4A1_9BASI</name>
<gene>
    <name evidence="8" type="ORF">MEQU1_002494</name>
</gene>
<organism evidence="8 9">
    <name type="scientific">Malassezia equina</name>
    <dbReference type="NCBI Taxonomy" id="1381935"/>
    <lineage>
        <taxon>Eukaryota</taxon>
        <taxon>Fungi</taxon>
        <taxon>Dikarya</taxon>
        <taxon>Basidiomycota</taxon>
        <taxon>Ustilaginomycotina</taxon>
        <taxon>Malasseziomycetes</taxon>
        <taxon>Malasseziales</taxon>
        <taxon>Malasseziaceae</taxon>
        <taxon>Malassezia</taxon>
    </lineage>
</organism>
<dbReference type="InterPro" id="IPR049452">
    <property type="entry name" value="Anoctamin_TM"/>
</dbReference>
<evidence type="ECO:0000256" key="3">
    <source>
        <dbReference type="ARBA" id="ARBA00022989"/>
    </source>
</evidence>
<feature type="domain" description="Anoctamin transmembrane" evidence="6">
    <location>
        <begin position="203"/>
        <end position="695"/>
    </location>
</feature>
<evidence type="ECO:0000313" key="9">
    <source>
        <dbReference type="Proteomes" id="UP001214415"/>
    </source>
</evidence>
<dbReference type="AlphaFoldDB" id="A0AAF0J4A1"/>
<sequence>MIAQGGSYLADMREPDVDFVIKFEGVPAKFLKPKARAPTALLQARAAELERLLERLRSVHLQCTTRAGPSESGHVLIFVRVDSDALLQGRWHERYVCQVSSSLHDFVNGVGISKSLTPSQSLTPAERLRYTYLLVTGPTSDTAATGEVRGAGVRVRCSEFPNVIDMMPLHDVHFDRAWIQAWSNVSVGTVLSGISDEDIAQLRDNIGEHIALYFAFLNYYFKALAPAGTLGLIFWASGQSFSAMYSILLVIWATIFLEMWKIRERALAVRWGMTGVSRHATRNASFQPSAVVIDKITGERKEVFEEWRRELRIIASLPVVFLYILLLLSILTMNFLAEVITAEVYDGPGKSLVPFVPTVLYSTCIPLIMMTWTITAKLLTKWENHATMRAHNGSLTLKLFGMQSLVTYAGLVLTAYVYIPYGERIVLELFHRGYLKEIFRFVSGQEQFAMPRKLNFKVSPQRLHSQLFALCVSGQIMNTVTEVVVPIVLRLLTQLHHRYTRRESLSASSQSKAAQQTADAEFLTRVQNEFQLPVYDTFVDYAEMATQLGSILLWSVIWPLAPTIGLVNNFFELRSDTVKLIVNMRRPIPLRAESIGSWLNVMMCTLRLAIFTNASLVYLFENRATGENGAVETVMRASMPDETSTVGSIFSQVTSHYMPTESAGGTLAAAFLCAVLCDQVFGIVQLLIRYIVKKYMWDNSEEDFAIRKVEHLNRVAFVERLRSSDNAPSQSMNLYGRSFAFSHGFWDTSKDDGFSMIWSASKQD</sequence>
<feature type="transmembrane region" description="Helical" evidence="5">
    <location>
        <begin position="595"/>
        <end position="620"/>
    </location>
</feature>
<feature type="transmembrane region" description="Helical" evidence="5">
    <location>
        <begin position="667"/>
        <end position="688"/>
    </location>
</feature>
<dbReference type="Pfam" id="PF04547">
    <property type="entry name" value="Anoctamin"/>
    <property type="match status" value="1"/>
</dbReference>